<dbReference type="HOGENOM" id="CLU_341368_0_0_1"/>
<dbReference type="GO" id="GO:0008270">
    <property type="term" value="F:zinc ion binding"/>
    <property type="evidence" value="ECO:0007669"/>
    <property type="project" value="UniProtKB-KW"/>
</dbReference>
<dbReference type="GO" id="GO:0005634">
    <property type="term" value="C:nucleus"/>
    <property type="evidence" value="ECO:0007669"/>
    <property type="project" value="UniProtKB-SubCell"/>
</dbReference>
<keyword evidence="4" id="KW-0862">Zinc</keyword>
<gene>
    <name evidence="8" type="ORF">EV44_g5114</name>
</gene>
<keyword evidence="2" id="KW-0479">Metal-binding</keyword>
<dbReference type="Pfam" id="PF05699">
    <property type="entry name" value="Dimer_Tnp_hAT"/>
    <property type="match status" value="1"/>
</dbReference>
<feature type="compositionally biased region" description="Basic and acidic residues" evidence="6">
    <location>
        <begin position="745"/>
        <end position="754"/>
    </location>
</feature>
<dbReference type="SUPFAM" id="SSF53098">
    <property type="entry name" value="Ribonuclease H-like"/>
    <property type="match status" value="1"/>
</dbReference>
<dbReference type="EMBL" id="JNVN01000101">
    <property type="protein sequence ID" value="KHJ36236.1"/>
    <property type="molecule type" value="Genomic_DNA"/>
</dbReference>
<keyword evidence="9" id="KW-1185">Reference proteome</keyword>
<evidence type="ECO:0000256" key="2">
    <source>
        <dbReference type="ARBA" id="ARBA00022723"/>
    </source>
</evidence>
<dbReference type="AlphaFoldDB" id="A0A0B1PHD2"/>
<comment type="subcellular location">
    <subcellularLocation>
        <location evidence="1">Nucleus</location>
    </subcellularLocation>
</comment>
<feature type="region of interest" description="Disordered" evidence="6">
    <location>
        <begin position="742"/>
        <end position="820"/>
    </location>
</feature>
<evidence type="ECO:0000256" key="5">
    <source>
        <dbReference type="ARBA" id="ARBA00023242"/>
    </source>
</evidence>
<protein>
    <recommendedName>
        <fullName evidence="7">HAT C-terminal dimerisation domain-containing protein</fullName>
    </recommendedName>
</protein>
<evidence type="ECO:0000256" key="3">
    <source>
        <dbReference type="ARBA" id="ARBA00022771"/>
    </source>
</evidence>
<evidence type="ECO:0000256" key="1">
    <source>
        <dbReference type="ARBA" id="ARBA00004123"/>
    </source>
</evidence>
<keyword evidence="3" id="KW-0863">Zinc-finger</keyword>
<dbReference type="InterPro" id="IPR012337">
    <property type="entry name" value="RNaseH-like_sf"/>
</dbReference>
<feature type="domain" description="HAT C-terminal dimerisation" evidence="7">
    <location>
        <begin position="655"/>
        <end position="715"/>
    </location>
</feature>
<name>A0A0B1PHD2_UNCNE</name>
<evidence type="ECO:0000256" key="4">
    <source>
        <dbReference type="ARBA" id="ARBA00022833"/>
    </source>
</evidence>
<dbReference type="PANTHER" id="PTHR46481:SF10">
    <property type="entry name" value="ZINC FINGER BED DOMAIN-CONTAINING PROTEIN 39"/>
    <property type="match status" value="1"/>
</dbReference>
<dbReference type="Proteomes" id="UP000030854">
    <property type="component" value="Unassembled WGS sequence"/>
</dbReference>
<feature type="compositionally biased region" description="Polar residues" evidence="6">
    <location>
        <begin position="128"/>
        <end position="153"/>
    </location>
</feature>
<sequence>MSTPNPNSSSINNSPFEGAQITEAKDREFVIFPERGGTGIVGNGRTTLVQEKFLSWWKTTNYGSGRNRLPSSVPNRRGLTIGLDKIWITSTRGHIWPLFRQLAALGNGEPKVQCTICEAVLQHPKATHQGSGSLTRHVQGQHPTLTTPGPRTSNAHRLLVDQTILPNTHSTGSCPPENLENTERDRRRAFLQFGLAKKLPFNWAEDPATAALISRLGLQIRPPGRNELKSELESHFSDVQIRINQALKTRFKASIAIDIWKSSHHLNFLAIVAYWIDKDWKFHEALIDAPLISECAPSQEIGKSIINVLYKYKLHSRLLGVTSTEDDKLVCALGSLEGILGEKNIRWKTADSALRCIAHAILLAANAFCQSLKIQTIKRDKEIPKNVCNATDLSSNLEPAITVSKIRSMIKLIKSSSARFNRFKALQRAENVQIPLISSGNFTAQWISMYWMITYAYLNQTIINKWKDQEVEYTHDPNIIQKLHKLTITSEEWYHVRLITSVLKPLVTLTDVLLRTQGPLIHRSHVFLSAIFDGLKSKLSMHMHNTCVSGKLKGEIVSALEAAIQKIEIFYHGPDGSPKLLYNLAMILDPTRKLLLFQEWDNHENSSTEKYQKMHRKEFIDYFIENYQHTTSSPPEIALFRPSFQVRRSLETQAMRYLDSEVVDDDGGEFNLLNWWQKNEKEYPELAKMAHDVLCVAISGIGVRQIFNQGRDIQNYIEARLDGEAISKALVLVNALGQTTASLEPRQRRPHLPDDPDDLFDEEDLKENPALEFNQEDINDDDEFYSNNYDDNDNDDNDNEDEDNEEDEDEEIDDTQALFKGETNLFDEKIF</sequence>
<evidence type="ECO:0000313" key="9">
    <source>
        <dbReference type="Proteomes" id="UP000030854"/>
    </source>
</evidence>
<keyword evidence="5" id="KW-0539">Nucleus</keyword>
<reference evidence="8 9" key="1">
    <citation type="journal article" date="2014" name="BMC Genomics">
        <title>Adaptive genomic structural variation in the grape powdery mildew pathogen, Erysiphe necator.</title>
        <authorList>
            <person name="Jones L."/>
            <person name="Riaz S."/>
            <person name="Morales-Cruz A."/>
            <person name="Amrine K.C."/>
            <person name="McGuire B."/>
            <person name="Gubler W.D."/>
            <person name="Walker M.A."/>
            <person name="Cantu D."/>
        </authorList>
    </citation>
    <scope>NUCLEOTIDE SEQUENCE [LARGE SCALE GENOMIC DNA]</scope>
    <source>
        <strain evidence="9">c</strain>
    </source>
</reference>
<organism evidence="8 9">
    <name type="scientific">Uncinula necator</name>
    <name type="common">Grape powdery mildew</name>
    <dbReference type="NCBI Taxonomy" id="52586"/>
    <lineage>
        <taxon>Eukaryota</taxon>
        <taxon>Fungi</taxon>
        <taxon>Dikarya</taxon>
        <taxon>Ascomycota</taxon>
        <taxon>Pezizomycotina</taxon>
        <taxon>Leotiomycetes</taxon>
        <taxon>Erysiphales</taxon>
        <taxon>Erysiphaceae</taxon>
        <taxon>Erysiphe</taxon>
    </lineage>
</organism>
<proteinExistence type="predicted"/>
<evidence type="ECO:0000259" key="7">
    <source>
        <dbReference type="Pfam" id="PF05699"/>
    </source>
</evidence>
<dbReference type="GO" id="GO:0046983">
    <property type="term" value="F:protein dimerization activity"/>
    <property type="evidence" value="ECO:0007669"/>
    <property type="project" value="InterPro"/>
</dbReference>
<accession>A0A0B1PHD2</accession>
<dbReference type="STRING" id="52586.A0A0B1PHD2"/>
<dbReference type="PANTHER" id="PTHR46481">
    <property type="entry name" value="ZINC FINGER BED DOMAIN-CONTAINING PROTEIN 4"/>
    <property type="match status" value="1"/>
</dbReference>
<feature type="region of interest" description="Disordered" evidence="6">
    <location>
        <begin position="127"/>
        <end position="153"/>
    </location>
</feature>
<feature type="compositionally biased region" description="Acidic residues" evidence="6">
    <location>
        <begin position="755"/>
        <end position="765"/>
    </location>
</feature>
<dbReference type="InterPro" id="IPR008906">
    <property type="entry name" value="HATC_C_dom"/>
</dbReference>
<comment type="caution">
    <text evidence="8">The sequence shown here is derived from an EMBL/GenBank/DDBJ whole genome shotgun (WGS) entry which is preliminary data.</text>
</comment>
<evidence type="ECO:0000256" key="6">
    <source>
        <dbReference type="SAM" id="MobiDB-lite"/>
    </source>
</evidence>
<evidence type="ECO:0000313" key="8">
    <source>
        <dbReference type="EMBL" id="KHJ36236.1"/>
    </source>
</evidence>
<feature type="compositionally biased region" description="Acidic residues" evidence="6">
    <location>
        <begin position="774"/>
        <end position="814"/>
    </location>
</feature>
<dbReference type="InterPro" id="IPR052035">
    <property type="entry name" value="ZnF_BED_domain_contain"/>
</dbReference>
<dbReference type="OMA" id="LNEWCKN"/>